<accession>A0A6L7GF94</accession>
<dbReference type="PANTHER" id="PTHR44757:SF2">
    <property type="entry name" value="BIOFILM ARCHITECTURE MAINTENANCE PROTEIN MBAA"/>
    <property type="match status" value="1"/>
</dbReference>
<evidence type="ECO:0000259" key="2">
    <source>
        <dbReference type="PROSITE" id="PS50113"/>
    </source>
</evidence>
<dbReference type="InterPro" id="IPR035919">
    <property type="entry name" value="EAL_sf"/>
</dbReference>
<dbReference type="SUPFAM" id="SSF55785">
    <property type="entry name" value="PYP-like sensor domain (PAS domain)"/>
    <property type="match status" value="1"/>
</dbReference>
<feature type="domain" description="PAC" evidence="2">
    <location>
        <begin position="115"/>
        <end position="168"/>
    </location>
</feature>
<evidence type="ECO:0000256" key="1">
    <source>
        <dbReference type="SAM" id="MobiDB-lite"/>
    </source>
</evidence>
<dbReference type="InterPro" id="IPR029787">
    <property type="entry name" value="Nucleotide_cyclase"/>
</dbReference>
<evidence type="ECO:0000313" key="5">
    <source>
        <dbReference type="EMBL" id="MXP14320.1"/>
    </source>
</evidence>
<dbReference type="PROSITE" id="PS50113">
    <property type="entry name" value="PAC"/>
    <property type="match status" value="1"/>
</dbReference>
<protein>
    <submittedName>
        <fullName evidence="5">EAL domain-containing protein</fullName>
    </submittedName>
</protein>
<feature type="domain" description="EAL" evidence="3">
    <location>
        <begin position="342"/>
        <end position="593"/>
    </location>
</feature>
<dbReference type="Pfam" id="PF08448">
    <property type="entry name" value="PAS_4"/>
    <property type="match status" value="1"/>
</dbReference>
<dbReference type="InterPro" id="IPR035965">
    <property type="entry name" value="PAS-like_dom_sf"/>
</dbReference>
<dbReference type="InterPro" id="IPR000014">
    <property type="entry name" value="PAS"/>
</dbReference>
<evidence type="ECO:0000259" key="3">
    <source>
        <dbReference type="PROSITE" id="PS50883"/>
    </source>
</evidence>
<comment type="caution">
    <text evidence="5">The sequence shown here is derived from an EMBL/GenBank/DDBJ whole genome shotgun (WGS) entry which is preliminary data.</text>
</comment>
<dbReference type="InterPro" id="IPR043128">
    <property type="entry name" value="Rev_trsase/Diguanyl_cyclase"/>
</dbReference>
<dbReference type="Pfam" id="PF00563">
    <property type="entry name" value="EAL"/>
    <property type="match status" value="1"/>
</dbReference>
<dbReference type="Gene3D" id="3.30.450.20">
    <property type="entry name" value="PAS domain"/>
    <property type="match status" value="1"/>
</dbReference>
<organism evidence="5 6">
    <name type="scientific">Allopontixanthobacter confluentis</name>
    <dbReference type="NCBI Taxonomy" id="1849021"/>
    <lineage>
        <taxon>Bacteria</taxon>
        <taxon>Pseudomonadati</taxon>
        <taxon>Pseudomonadota</taxon>
        <taxon>Alphaproteobacteria</taxon>
        <taxon>Sphingomonadales</taxon>
        <taxon>Erythrobacteraceae</taxon>
        <taxon>Allopontixanthobacter</taxon>
    </lineage>
</organism>
<dbReference type="CDD" id="cd01949">
    <property type="entry name" value="GGDEF"/>
    <property type="match status" value="1"/>
</dbReference>
<proteinExistence type="predicted"/>
<dbReference type="SUPFAM" id="SSF55073">
    <property type="entry name" value="Nucleotide cyclase"/>
    <property type="match status" value="1"/>
</dbReference>
<gene>
    <name evidence="5" type="ORF">GRI44_06095</name>
</gene>
<name>A0A6L7GF94_9SPHN</name>
<dbReference type="InterPro" id="IPR000700">
    <property type="entry name" value="PAS-assoc_C"/>
</dbReference>
<dbReference type="CDD" id="cd00130">
    <property type="entry name" value="PAS"/>
    <property type="match status" value="1"/>
</dbReference>
<dbReference type="InterPro" id="IPR013656">
    <property type="entry name" value="PAS_4"/>
</dbReference>
<dbReference type="Proteomes" id="UP000473531">
    <property type="component" value="Unassembled WGS sequence"/>
</dbReference>
<dbReference type="InterPro" id="IPR001633">
    <property type="entry name" value="EAL_dom"/>
</dbReference>
<sequence>MTDKSKSANPQTARGKSASGWNRFFGAAEKPPVSQIDNSQLAEMARAFEESGRGWFWSTDGELRLTYVSDCVGRTLGQEAGNLIGQPLESLFRQERRADTANSRTLPFVLRTKSKFSNLELLAACDSAECWWSVNGRPEFDKAGNLLGYKGSGLDVTRNRQSHDEASRLSESDTLTGLASRHRISQRLEAALTAYKVAKRSCALMIIDLDRFKQINDTLGHQAGDEVLKQASQRLMRVVAPDWEVGRLGGDEFQVIMPDIDDRGQLGDAARKIISMISQPYTVDGVRCVIGASVGMAVAPFDGITSEELTRSADLALYAAKNDGRGRYRFYSSDLHDKAEDRRQLEDDLRDALDRGEISLMYQPVVDAGNNLIAGFEALMRWDHPEKGPISPAIFIPIAEDANIISRLGEWALRQACDDASKWAGNARVAVNVSPIQFANTELAAMVASALSNSGLAPERLELEITESVFLGENADTDNVFATLKKVGVRLALDDFGTGYSSLGYLKTAPFDKIKIDQSFVRGATESGNRNAAIITAIVSLAQALDMETTAEGIETLDTLDLIRKLNVSHVQGYVYSRPLSNHEISERLARGDLHIMPTGHDVHRYDRKTLFRMIGVIHEDHRYDVMMRNLSKSGIRIEGLVDVPVGTEFVIDFGEGQLAVATVKRSHETSQGLQFEIPLISDGSDGLCTRHRVSPYVLAAAGMPLAALPSGNYPLVGNEPIGSGKPKSLPRFSQVDRSDVLLRVA</sequence>
<feature type="domain" description="GGDEF" evidence="4">
    <location>
        <begin position="200"/>
        <end position="333"/>
    </location>
</feature>
<dbReference type="PANTHER" id="PTHR44757">
    <property type="entry name" value="DIGUANYLATE CYCLASE DGCP"/>
    <property type="match status" value="1"/>
</dbReference>
<dbReference type="InterPro" id="IPR052155">
    <property type="entry name" value="Biofilm_reg_signaling"/>
</dbReference>
<dbReference type="SUPFAM" id="SSF141868">
    <property type="entry name" value="EAL domain-like"/>
    <property type="match status" value="1"/>
</dbReference>
<evidence type="ECO:0000313" key="6">
    <source>
        <dbReference type="Proteomes" id="UP000473531"/>
    </source>
</evidence>
<dbReference type="Gene3D" id="3.30.70.270">
    <property type="match status" value="1"/>
</dbReference>
<keyword evidence="6" id="KW-1185">Reference proteome</keyword>
<dbReference type="Pfam" id="PF00990">
    <property type="entry name" value="GGDEF"/>
    <property type="match status" value="1"/>
</dbReference>
<dbReference type="EMBL" id="WTYU01000001">
    <property type="protein sequence ID" value="MXP14320.1"/>
    <property type="molecule type" value="Genomic_DNA"/>
</dbReference>
<evidence type="ECO:0000259" key="4">
    <source>
        <dbReference type="PROSITE" id="PS50887"/>
    </source>
</evidence>
<dbReference type="RefSeq" id="WP_160600492.1">
    <property type="nucleotide sequence ID" value="NZ_WTYU01000001.1"/>
</dbReference>
<reference evidence="5 6" key="1">
    <citation type="submission" date="2019-12" db="EMBL/GenBank/DDBJ databases">
        <title>Genomic-based taxomic classification of the family Erythrobacteraceae.</title>
        <authorList>
            <person name="Xu L."/>
        </authorList>
    </citation>
    <scope>NUCLEOTIDE SEQUENCE [LARGE SCALE GENOMIC DNA]</scope>
    <source>
        <strain evidence="5 6">KCTC 52259</strain>
    </source>
</reference>
<dbReference type="AlphaFoldDB" id="A0A6L7GF94"/>
<dbReference type="InterPro" id="IPR000160">
    <property type="entry name" value="GGDEF_dom"/>
</dbReference>
<dbReference type="OrthoDB" id="9814202at2"/>
<feature type="region of interest" description="Disordered" evidence="1">
    <location>
        <begin position="1"/>
        <end position="22"/>
    </location>
</feature>
<dbReference type="PROSITE" id="PS50887">
    <property type="entry name" value="GGDEF"/>
    <property type="match status" value="1"/>
</dbReference>
<dbReference type="CDD" id="cd01948">
    <property type="entry name" value="EAL"/>
    <property type="match status" value="1"/>
</dbReference>
<dbReference type="SMART" id="SM00267">
    <property type="entry name" value="GGDEF"/>
    <property type="match status" value="1"/>
</dbReference>
<dbReference type="SMART" id="SM00052">
    <property type="entry name" value="EAL"/>
    <property type="match status" value="1"/>
</dbReference>
<dbReference type="NCBIfam" id="TIGR00254">
    <property type="entry name" value="GGDEF"/>
    <property type="match status" value="1"/>
</dbReference>
<dbReference type="Gene3D" id="3.20.20.450">
    <property type="entry name" value="EAL domain"/>
    <property type="match status" value="1"/>
</dbReference>
<dbReference type="PROSITE" id="PS50883">
    <property type="entry name" value="EAL"/>
    <property type="match status" value="1"/>
</dbReference>